<dbReference type="AlphaFoldDB" id="A0A915L151"/>
<reference evidence="2" key="1">
    <citation type="submission" date="2022-11" db="UniProtKB">
        <authorList>
            <consortium name="WormBaseParasite"/>
        </authorList>
    </citation>
    <scope>IDENTIFICATION</scope>
</reference>
<dbReference type="WBParaSite" id="nRc.2.0.1.t44904-RA">
    <property type="protein sequence ID" value="nRc.2.0.1.t44904-RA"/>
    <property type="gene ID" value="nRc.2.0.1.g44904"/>
</dbReference>
<evidence type="ECO:0000313" key="1">
    <source>
        <dbReference type="Proteomes" id="UP000887565"/>
    </source>
</evidence>
<organism evidence="1 2">
    <name type="scientific">Romanomermis culicivorax</name>
    <name type="common">Nematode worm</name>
    <dbReference type="NCBI Taxonomy" id="13658"/>
    <lineage>
        <taxon>Eukaryota</taxon>
        <taxon>Metazoa</taxon>
        <taxon>Ecdysozoa</taxon>
        <taxon>Nematoda</taxon>
        <taxon>Enoplea</taxon>
        <taxon>Dorylaimia</taxon>
        <taxon>Mermithida</taxon>
        <taxon>Mermithoidea</taxon>
        <taxon>Mermithidae</taxon>
        <taxon>Romanomermis</taxon>
    </lineage>
</organism>
<evidence type="ECO:0000313" key="2">
    <source>
        <dbReference type="WBParaSite" id="nRc.2.0.1.t44904-RA"/>
    </source>
</evidence>
<keyword evidence="1" id="KW-1185">Reference proteome</keyword>
<sequence length="24" mass="2709">MGQASRARFHHNITSLTSTMSVEF</sequence>
<proteinExistence type="predicted"/>
<accession>A0A915L151</accession>
<name>A0A915L151_ROMCU</name>
<dbReference type="Proteomes" id="UP000887565">
    <property type="component" value="Unplaced"/>
</dbReference>
<protein>
    <submittedName>
        <fullName evidence="2">Uncharacterized protein</fullName>
    </submittedName>
</protein>